<dbReference type="Proteomes" id="UP000245926">
    <property type="component" value="Chromosome"/>
</dbReference>
<name>A0A2U8W505_9HYPH</name>
<reference evidence="2" key="1">
    <citation type="submission" date="2018-05" db="EMBL/GenBank/DDBJ databases">
        <title>Complete Genome Sequence of Methylobacterium sp. 17SD2-17.</title>
        <authorList>
            <person name="Srinivasan S."/>
        </authorList>
    </citation>
    <scope>NUCLEOTIDE SEQUENCE [LARGE SCALE GENOMIC DNA]</scope>
    <source>
        <strain evidence="2">17SD2-17</strain>
    </source>
</reference>
<accession>A0A2U8W505</accession>
<keyword evidence="2" id="KW-1185">Reference proteome</keyword>
<dbReference type="EMBL" id="CP029550">
    <property type="protein sequence ID" value="AWN40580.1"/>
    <property type="molecule type" value="Genomic_DNA"/>
</dbReference>
<dbReference type="OrthoDB" id="8410940at2"/>
<gene>
    <name evidence="1" type="ORF">DK389_08590</name>
</gene>
<proteinExistence type="predicted"/>
<evidence type="ECO:0000313" key="1">
    <source>
        <dbReference type="EMBL" id="AWN40580.1"/>
    </source>
</evidence>
<dbReference type="KEGG" id="mets:DK389_08590"/>
<dbReference type="AlphaFoldDB" id="A0A2U8W505"/>
<evidence type="ECO:0000313" key="2">
    <source>
        <dbReference type="Proteomes" id="UP000245926"/>
    </source>
</evidence>
<sequence>MCALIEDSVWYKMKMRTGLSYRTRDGRIAGPVLARGGHSHPWEGRVEGLEEIQYWTDDGLLFASGELHNLDLVGSVRGSAGKAIDQMTLDDYRRGVARLRSAF</sequence>
<protein>
    <submittedName>
        <fullName evidence="1">Uncharacterized protein</fullName>
    </submittedName>
</protein>
<organism evidence="1 2">
    <name type="scientific">Methylobacterium durans</name>
    <dbReference type="NCBI Taxonomy" id="2202825"/>
    <lineage>
        <taxon>Bacteria</taxon>
        <taxon>Pseudomonadati</taxon>
        <taxon>Pseudomonadota</taxon>
        <taxon>Alphaproteobacteria</taxon>
        <taxon>Hyphomicrobiales</taxon>
        <taxon>Methylobacteriaceae</taxon>
        <taxon>Methylobacterium</taxon>
    </lineage>
</organism>